<evidence type="ECO:0000313" key="2">
    <source>
        <dbReference type="EMBL" id="NKY36232.1"/>
    </source>
</evidence>
<dbReference type="Proteomes" id="UP000565715">
    <property type="component" value="Unassembled WGS sequence"/>
</dbReference>
<evidence type="ECO:0000256" key="1">
    <source>
        <dbReference type="SAM" id="MobiDB-lite"/>
    </source>
</evidence>
<organism evidence="2 3">
    <name type="scientific">Nocardia speluncae</name>
    <dbReference type="NCBI Taxonomy" id="419477"/>
    <lineage>
        <taxon>Bacteria</taxon>
        <taxon>Bacillati</taxon>
        <taxon>Actinomycetota</taxon>
        <taxon>Actinomycetes</taxon>
        <taxon>Mycobacteriales</taxon>
        <taxon>Nocardiaceae</taxon>
        <taxon>Nocardia</taxon>
    </lineage>
</organism>
<protein>
    <submittedName>
        <fullName evidence="2">Uncharacterized protein</fullName>
    </submittedName>
</protein>
<sequence length="105" mass="11480">MLTRFESGLPGFEPSLPGFEPSLPGSQILDVGTQLGLPGFEPSLAGPQILDVGMQTAELPHNRVMVAIDPSSKNPDRFRFPIALVDYLHNLGFQDSQAVLDRHLR</sequence>
<reference evidence="2 3" key="1">
    <citation type="submission" date="2020-04" db="EMBL/GenBank/DDBJ databases">
        <title>MicrobeNet Type strains.</title>
        <authorList>
            <person name="Nicholson A.C."/>
        </authorList>
    </citation>
    <scope>NUCLEOTIDE SEQUENCE [LARGE SCALE GENOMIC DNA]</scope>
    <source>
        <strain evidence="2 3">DSM 45078</strain>
    </source>
</reference>
<gene>
    <name evidence="2" type="ORF">HGA13_24640</name>
</gene>
<name>A0A846XJQ1_9NOCA</name>
<dbReference type="AlphaFoldDB" id="A0A846XJQ1"/>
<accession>A0A846XJQ1</accession>
<keyword evidence="3" id="KW-1185">Reference proteome</keyword>
<dbReference type="RefSeq" id="WP_157112896.1">
    <property type="nucleotide sequence ID" value="NZ_JAAXOO010000006.1"/>
</dbReference>
<dbReference type="EMBL" id="JAAXOO010000006">
    <property type="protein sequence ID" value="NKY36232.1"/>
    <property type="molecule type" value="Genomic_DNA"/>
</dbReference>
<feature type="region of interest" description="Disordered" evidence="1">
    <location>
        <begin position="1"/>
        <end position="24"/>
    </location>
</feature>
<proteinExistence type="predicted"/>
<comment type="caution">
    <text evidence="2">The sequence shown here is derived from an EMBL/GenBank/DDBJ whole genome shotgun (WGS) entry which is preliminary data.</text>
</comment>
<evidence type="ECO:0000313" key="3">
    <source>
        <dbReference type="Proteomes" id="UP000565715"/>
    </source>
</evidence>